<dbReference type="Gene3D" id="2.160.20.80">
    <property type="entry name" value="E3 ubiquitin-protein ligase SopA"/>
    <property type="match status" value="1"/>
</dbReference>
<sequence length="510" mass="55052">MLLRESFTAVRRLRGAVAFAPLRLTAVCTIPRYSTVQDGRSCREQTHPRRHQCPSRNSVAGVHQRHHRHHARSVEPCARFRGAAPSSGRRGKSRTRSEAHVLHEATLRPSRFTPMRATRAHDATCTSPYELNTAQMLDAVLALSSALYEDEAAATAARVNDAKAPSNAADHPVSSPHVPPMTSYRALGELEGVTAVPEDAYGSLDAEDLMTSMGACSEGCGDKRDKRTLHIDLATNSPAPSFSSAVIAQPSSTGTTSSSIVATFAARDVPLERKVLQFMDLCSNSSATPHLSGDHSDAASQLPWNGGAGARAGDSRRDRTTPSAATAWSSSAAAALVLPGLDMKAILAHGVLENRHLRGLSLVRCDFSLVRWSHVTLEDCDLSRSLFYGAKLDTVIFRRCNFTGCILKGVQCRPSLSTTARFEDCDFRLAAVGLTCIPHDSRQTGKDADQGQGIICSSSRRDGPSVCFLRCNFDLSDFQFSQGLDKAKFVKCSNTRSASRFPLRVRGGLG</sequence>
<reference evidence="2" key="1">
    <citation type="submission" date="2020-06" db="EMBL/GenBank/DDBJ databases">
        <authorList>
            <person name="Camacho E."/>
            <person name="Gonzalez-de la Fuente S."/>
            <person name="Rastrojo A."/>
            <person name="Peiro-Pastor R."/>
            <person name="Solana JC."/>
            <person name="Tabera L."/>
            <person name="Gamarro F."/>
            <person name="Carrasco-Ramiro F."/>
            <person name="Requena JM."/>
            <person name="Aguado B."/>
        </authorList>
    </citation>
    <scope>NUCLEOTIDE SEQUENCE</scope>
</reference>
<gene>
    <name evidence="2" type="ORF">LDHU3_26.0880</name>
</gene>
<dbReference type="SUPFAM" id="SSF141571">
    <property type="entry name" value="Pentapeptide repeat-like"/>
    <property type="match status" value="1"/>
</dbReference>
<dbReference type="Proteomes" id="UP000601710">
    <property type="component" value="Chromosome 26"/>
</dbReference>
<dbReference type="VEuPathDB" id="TriTrypDB:LdBPK_260670.1"/>
<evidence type="ECO:0000256" key="1">
    <source>
        <dbReference type="SAM" id="MobiDB-lite"/>
    </source>
</evidence>
<evidence type="ECO:0000313" key="2">
    <source>
        <dbReference type="EMBL" id="CAC5430905.1"/>
    </source>
</evidence>
<feature type="region of interest" description="Disordered" evidence="1">
    <location>
        <begin position="39"/>
        <end position="63"/>
    </location>
</feature>
<proteinExistence type="predicted"/>
<dbReference type="EMBL" id="LR812646">
    <property type="protein sequence ID" value="CAC5430905.1"/>
    <property type="molecule type" value="Genomic_DNA"/>
</dbReference>
<evidence type="ECO:0000313" key="3">
    <source>
        <dbReference type="Proteomes" id="UP000601710"/>
    </source>
</evidence>
<organism evidence="2 3">
    <name type="scientific">Leishmania donovani</name>
    <dbReference type="NCBI Taxonomy" id="5661"/>
    <lineage>
        <taxon>Eukaryota</taxon>
        <taxon>Discoba</taxon>
        <taxon>Euglenozoa</taxon>
        <taxon>Kinetoplastea</taxon>
        <taxon>Metakinetoplastina</taxon>
        <taxon>Trypanosomatida</taxon>
        <taxon>Trypanosomatidae</taxon>
        <taxon>Leishmaniinae</taxon>
        <taxon>Leishmania</taxon>
    </lineage>
</organism>
<name>A0A6J8FCL8_LEIDO</name>
<protein>
    <submittedName>
        <fullName evidence="2">Pentapeptide_repeats_(9_copies)_putative/Pfam:PF1 3599</fullName>
    </submittedName>
</protein>
<accession>A0A6J8FCL8</accession>
<dbReference type="AlphaFoldDB" id="A0A6J8FCL8"/>
<dbReference type="VEuPathDB" id="TriTrypDB:LdCL_260012400"/>
<feature type="region of interest" description="Disordered" evidence="1">
    <location>
        <begin position="290"/>
        <end position="326"/>
    </location>
</feature>
<dbReference type="VEuPathDB" id="TriTrypDB:LDHU3_26.0880"/>
<dbReference type="Pfam" id="PF00805">
    <property type="entry name" value="Pentapeptide"/>
    <property type="match status" value="1"/>
</dbReference>
<dbReference type="InterPro" id="IPR001646">
    <property type="entry name" value="5peptide_repeat"/>
</dbReference>